<keyword evidence="1" id="KW-0472">Membrane</keyword>
<accession>A0A449I1X9</accession>
<reference evidence="2 3" key="1">
    <citation type="submission" date="2019-02" db="EMBL/GenBank/DDBJ databases">
        <authorList>
            <consortium name="Pathogen Informatics"/>
        </authorList>
    </citation>
    <scope>NUCLEOTIDE SEQUENCE [LARGE SCALE GENOMIC DNA]</scope>
    <source>
        <strain evidence="2 3">3012STDY7078512</strain>
    </source>
</reference>
<dbReference type="AlphaFoldDB" id="A0A449I1X9"/>
<evidence type="ECO:0000313" key="2">
    <source>
        <dbReference type="EMBL" id="VFB13442.1"/>
    </source>
</evidence>
<name>A0A449I1X9_9BACE</name>
<dbReference type="Proteomes" id="UP000396835">
    <property type="component" value="Unassembled WGS sequence"/>
</dbReference>
<dbReference type="EMBL" id="CAACYH010000004">
    <property type="protein sequence ID" value="VFB13442.1"/>
    <property type="molecule type" value="Genomic_DNA"/>
</dbReference>
<evidence type="ECO:0000256" key="1">
    <source>
        <dbReference type="SAM" id="Phobius"/>
    </source>
</evidence>
<feature type="transmembrane region" description="Helical" evidence="1">
    <location>
        <begin position="6"/>
        <end position="23"/>
    </location>
</feature>
<protein>
    <submittedName>
        <fullName evidence="2">Uncharacterized protein</fullName>
    </submittedName>
</protein>
<keyword evidence="1" id="KW-0812">Transmembrane</keyword>
<organism evidence="2 3">
    <name type="scientific">Prevotella heparinolytica</name>
    <dbReference type="NCBI Taxonomy" id="28113"/>
    <lineage>
        <taxon>Bacteria</taxon>
        <taxon>Pseudomonadati</taxon>
        <taxon>Bacteroidota</taxon>
        <taxon>Bacteroidia</taxon>
        <taxon>Bacteroidales</taxon>
        <taxon>Bacteroidaceae</taxon>
        <taxon>Bacteroides</taxon>
    </lineage>
</organism>
<evidence type="ECO:0000313" key="3">
    <source>
        <dbReference type="Proteomes" id="UP000396835"/>
    </source>
</evidence>
<gene>
    <name evidence="2" type="ORF">NCTC7812_00966</name>
</gene>
<sequence>MKVAVALFQNKVSATFFIYFYLLKKTLLPRKYTQASRLAYLQSIEQIITEPRSLTANNCQAYPEPTRIACRKFVSYRKNGSENAFFKTALNSKLLYMPKAALCPAPGKASLLGEEEGVAR</sequence>
<proteinExistence type="predicted"/>
<keyword evidence="1" id="KW-1133">Transmembrane helix</keyword>